<evidence type="ECO:0000313" key="1">
    <source>
        <dbReference type="EMBL" id="MYN41536.1"/>
    </source>
</evidence>
<dbReference type="EMBL" id="WWCS01000013">
    <property type="protein sequence ID" value="MYN41536.1"/>
    <property type="molecule type" value="Genomic_DNA"/>
</dbReference>
<comment type="caution">
    <text evidence="1">The sequence shown here is derived from an EMBL/GenBank/DDBJ whole genome shotgun (WGS) entry which is preliminary data.</text>
</comment>
<gene>
    <name evidence="1" type="ORF">GTP55_19410</name>
</gene>
<reference evidence="1 2" key="1">
    <citation type="submission" date="2019-12" db="EMBL/GenBank/DDBJ databases">
        <title>Novel species isolated from a subtropical stream in China.</title>
        <authorList>
            <person name="Lu H."/>
        </authorList>
    </citation>
    <scope>NUCLEOTIDE SEQUENCE [LARGE SCALE GENOMIC DNA]</scope>
    <source>
        <strain evidence="1 2">FT109W</strain>
    </source>
</reference>
<protein>
    <submittedName>
        <fullName evidence="1">Uncharacterized protein</fullName>
    </submittedName>
</protein>
<dbReference type="RefSeq" id="WP_161046506.1">
    <property type="nucleotide sequence ID" value="NZ_WWCS01000013.1"/>
</dbReference>
<dbReference type="Proteomes" id="UP000466332">
    <property type="component" value="Unassembled WGS sequence"/>
</dbReference>
<accession>A0ABW9WK09</accession>
<name>A0ABW9WK09_9BURK</name>
<keyword evidence="2" id="KW-1185">Reference proteome</keyword>
<proteinExistence type="predicted"/>
<sequence length="54" mass="6438">MEKQMAAELMQEVLKLTAQLNVIIHKIHKVTPESDRQSLDRHILRHYPELDPHR</sequence>
<evidence type="ECO:0000313" key="2">
    <source>
        <dbReference type="Proteomes" id="UP000466332"/>
    </source>
</evidence>
<organism evidence="1 2">
    <name type="scientific">Duganella margarita</name>
    <dbReference type="NCBI Taxonomy" id="2692170"/>
    <lineage>
        <taxon>Bacteria</taxon>
        <taxon>Pseudomonadati</taxon>
        <taxon>Pseudomonadota</taxon>
        <taxon>Betaproteobacteria</taxon>
        <taxon>Burkholderiales</taxon>
        <taxon>Oxalobacteraceae</taxon>
        <taxon>Telluria group</taxon>
        <taxon>Duganella</taxon>
    </lineage>
</organism>